<sequence length="37" mass="4033">MHLYRCSYSIKSVQDVVGKVFTKCDSSLVTSDSGSGF</sequence>
<dbReference type="WBParaSite" id="L893_g6741.t1">
    <property type="protein sequence ID" value="L893_g6741.t1"/>
    <property type="gene ID" value="L893_g6741"/>
</dbReference>
<keyword evidence="1" id="KW-1185">Reference proteome</keyword>
<name>A0A1I8ALP9_9BILA</name>
<evidence type="ECO:0000313" key="2">
    <source>
        <dbReference type="WBParaSite" id="L893_g6741.t1"/>
    </source>
</evidence>
<evidence type="ECO:0000313" key="1">
    <source>
        <dbReference type="Proteomes" id="UP000095287"/>
    </source>
</evidence>
<proteinExistence type="predicted"/>
<organism evidence="1 2">
    <name type="scientific">Steinernema glaseri</name>
    <dbReference type="NCBI Taxonomy" id="37863"/>
    <lineage>
        <taxon>Eukaryota</taxon>
        <taxon>Metazoa</taxon>
        <taxon>Ecdysozoa</taxon>
        <taxon>Nematoda</taxon>
        <taxon>Chromadorea</taxon>
        <taxon>Rhabditida</taxon>
        <taxon>Tylenchina</taxon>
        <taxon>Panagrolaimomorpha</taxon>
        <taxon>Strongyloidoidea</taxon>
        <taxon>Steinernematidae</taxon>
        <taxon>Steinernema</taxon>
    </lineage>
</organism>
<dbReference type="AlphaFoldDB" id="A0A1I8ALP9"/>
<reference evidence="2" key="1">
    <citation type="submission" date="2016-11" db="UniProtKB">
        <authorList>
            <consortium name="WormBaseParasite"/>
        </authorList>
    </citation>
    <scope>IDENTIFICATION</scope>
</reference>
<dbReference type="Proteomes" id="UP000095287">
    <property type="component" value="Unplaced"/>
</dbReference>
<protein>
    <submittedName>
        <fullName evidence="2">Transposase</fullName>
    </submittedName>
</protein>
<accession>A0A1I8ALP9</accession>